<dbReference type="RefSeq" id="WP_343892586.1">
    <property type="nucleotide sequence ID" value="NZ_BAAAEH010000060.1"/>
</dbReference>
<dbReference type="InterPro" id="IPR051200">
    <property type="entry name" value="Host-pathogen_enzymatic-act"/>
</dbReference>
<evidence type="ECO:0000313" key="3">
    <source>
        <dbReference type="Proteomes" id="UP001419910"/>
    </source>
</evidence>
<evidence type="ECO:0000313" key="2">
    <source>
        <dbReference type="EMBL" id="MEN2791588.1"/>
    </source>
</evidence>
<dbReference type="Gene3D" id="2.130.10.10">
    <property type="entry name" value="YVTN repeat-like/Quinoprotein amine dehydrogenase"/>
    <property type="match status" value="1"/>
</dbReference>
<gene>
    <name evidence="2" type="ORF">ABC974_18275</name>
</gene>
<proteinExistence type="predicted"/>
<protein>
    <recommendedName>
        <fullName evidence="4">YncE family protein</fullName>
    </recommendedName>
</protein>
<organism evidence="2 3">
    <name type="scientific">Sphingomonas oligophenolica</name>
    <dbReference type="NCBI Taxonomy" id="301154"/>
    <lineage>
        <taxon>Bacteria</taxon>
        <taxon>Pseudomonadati</taxon>
        <taxon>Pseudomonadota</taxon>
        <taxon>Alphaproteobacteria</taxon>
        <taxon>Sphingomonadales</taxon>
        <taxon>Sphingomonadaceae</taxon>
        <taxon>Sphingomonas</taxon>
    </lineage>
</organism>
<dbReference type="PROSITE" id="PS51257">
    <property type="entry name" value="PROKAR_LIPOPROTEIN"/>
    <property type="match status" value="1"/>
</dbReference>
<accession>A0ABU9Y6Y9</accession>
<reference evidence="2 3" key="1">
    <citation type="submission" date="2024-05" db="EMBL/GenBank/DDBJ databases">
        <authorList>
            <person name="Liu Q."/>
            <person name="Xin Y.-H."/>
        </authorList>
    </citation>
    <scope>NUCLEOTIDE SEQUENCE [LARGE SCALE GENOMIC DNA]</scope>
    <source>
        <strain evidence="2 3">CGMCC 1.10181</strain>
    </source>
</reference>
<name>A0ABU9Y6Y9_9SPHN</name>
<evidence type="ECO:0000256" key="1">
    <source>
        <dbReference type="SAM" id="SignalP"/>
    </source>
</evidence>
<sequence length="326" mass="33910">MRAAWPILLLLAGTASCGGAPAPAAPLVLERTIPLPEVSGRIDHLAIDLAGNRLFVAEVGNGSVDAVDLKTGAVVRRISGLKEPQGVAWLADRGELAVASGGDGTVRFYRGADLAPAGVLALGDDADNLRVDPRNGRLVVGYGSGALAVIDPATHAVVSRLMLPGHPEGFRLIGDRVLVNVPDKRRIIAGTLATGAVTADWRATHRLNFPMAIDPATKTAAIAYRWPARLVTLNVESGAIGTDLPACGDADDVFFDLPRHRIMLSCGSGAIEVFGAGAGGYRSLGVTGTRPGARTALFVPERDRLYLAVRAAGGSGAEIRVYRPLP</sequence>
<evidence type="ECO:0008006" key="4">
    <source>
        <dbReference type="Google" id="ProtNLM"/>
    </source>
</evidence>
<dbReference type="SUPFAM" id="SSF51004">
    <property type="entry name" value="C-terminal (heme d1) domain of cytochrome cd1-nitrite reductase"/>
    <property type="match status" value="1"/>
</dbReference>
<dbReference type="InterPro" id="IPR015943">
    <property type="entry name" value="WD40/YVTN_repeat-like_dom_sf"/>
</dbReference>
<dbReference type="PANTHER" id="PTHR47197">
    <property type="entry name" value="PROTEIN NIRF"/>
    <property type="match status" value="1"/>
</dbReference>
<dbReference type="EMBL" id="JBDIME010000018">
    <property type="protein sequence ID" value="MEN2791588.1"/>
    <property type="molecule type" value="Genomic_DNA"/>
</dbReference>
<keyword evidence="3" id="KW-1185">Reference proteome</keyword>
<dbReference type="InterPro" id="IPR011048">
    <property type="entry name" value="Haem_d1_sf"/>
</dbReference>
<dbReference type="PANTHER" id="PTHR47197:SF3">
    <property type="entry name" value="DIHYDRO-HEME D1 DEHYDROGENASE"/>
    <property type="match status" value="1"/>
</dbReference>
<dbReference type="Proteomes" id="UP001419910">
    <property type="component" value="Unassembled WGS sequence"/>
</dbReference>
<comment type="caution">
    <text evidence="2">The sequence shown here is derived from an EMBL/GenBank/DDBJ whole genome shotgun (WGS) entry which is preliminary data.</text>
</comment>
<feature type="signal peptide" evidence="1">
    <location>
        <begin position="1"/>
        <end position="24"/>
    </location>
</feature>
<keyword evidence="1" id="KW-0732">Signal</keyword>
<feature type="chain" id="PRO_5046435193" description="YncE family protein" evidence="1">
    <location>
        <begin position="25"/>
        <end position="326"/>
    </location>
</feature>